<evidence type="ECO:0000256" key="1">
    <source>
        <dbReference type="ARBA" id="ARBA00005113"/>
    </source>
</evidence>
<sequence>MTFKYGVDQLTLDSVNAIAAGTLQAELCQEAIDKINKSRQNVDKMAASDKAIYGINTGFGPLCDTQISPEETNLLQKNLLITHAVGVGEPIAKPISKLMLITKVHALSQGFSGIRLTVVERMLKFIELDIIPVVPEQGSVGASGDLAPLSHLFLPLLGEGEFWVNDTIKPAAEVLKEHGLAPLELHAKEGLALINGTQFILSHAITALTKMRYLLDLADIAGAMSIEGMQGSESPFREELHAIRAFKGNVEVAARMRSFFAGSENMASHTDCDRVQDPYSLRCIPQVHGASRNAYYHLKELAETEMNSVTDNPIVISEEEAISGGGFHGQPLAMVLDYASIAAAELGNIADRRCYLLLEGLHGLPRLLTTSGGLNSGMMIPQYVTAALVTENKSLCFPPSADSVPTSMGQEDHVSMGSISGRKLNQILGNLDKIFAIELMYAAQAIEFRRPNKCSDIIEENFALIRSKVTKLEEDRLLKPDIDAMVELVKSQAFKVN</sequence>
<evidence type="ECO:0000256" key="3">
    <source>
        <dbReference type="ARBA" id="ARBA00022808"/>
    </source>
</evidence>
<keyword evidence="3 8" id="KW-0369">Histidine metabolism</keyword>
<dbReference type="NCBIfam" id="TIGR01225">
    <property type="entry name" value="hutH"/>
    <property type="match status" value="1"/>
</dbReference>
<keyword evidence="11" id="KW-1185">Reference proteome</keyword>
<dbReference type="Proteomes" id="UP001156974">
    <property type="component" value="Unassembled WGS sequence"/>
</dbReference>
<evidence type="ECO:0000256" key="2">
    <source>
        <dbReference type="ARBA" id="ARBA00012994"/>
    </source>
</evidence>
<comment type="pathway">
    <text evidence="1 8">Amino-acid degradation; L-histidine degradation into L-glutamate; N-formimidoyl-L-glutamate from L-histidine: step 1/3.</text>
</comment>
<gene>
    <name evidence="10" type="primary">hutH</name>
    <name evidence="10" type="ORF">MKZ47_06075</name>
</gene>
<dbReference type="Gene3D" id="1.20.200.10">
    <property type="entry name" value="Fumarase/aspartase (Central domain)"/>
    <property type="match status" value="1"/>
</dbReference>
<evidence type="ECO:0000256" key="9">
    <source>
        <dbReference type="RuleBase" id="RU004480"/>
    </source>
</evidence>
<organism evidence="10 11">
    <name type="scientific">Pseudoalteromonas shioyasakiensis</name>
    <dbReference type="NCBI Taxonomy" id="1190813"/>
    <lineage>
        <taxon>Bacteria</taxon>
        <taxon>Pseudomonadati</taxon>
        <taxon>Pseudomonadota</taxon>
        <taxon>Gammaproteobacteria</taxon>
        <taxon>Alteromonadales</taxon>
        <taxon>Pseudoalteromonadaceae</taxon>
        <taxon>Pseudoalteromonas</taxon>
    </lineage>
</organism>
<protein>
    <recommendedName>
        <fullName evidence="2 6">Histidine ammonia-lyase</fullName>
        <ecNumber evidence="2 6">4.3.1.3</ecNumber>
    </recommendedName>
</protein>
<dbReference type="SUPFAM" id="SSF48557">
    <property type="entry name" value="L-aspartase-like"/>
    <property type="match status" value="1"/>
</dbReference>
<dbReference type="RefSeq" id="WP_175081512.1">
    <property type="nucleotide sequence ID" value="NZ_JAKUMG010000002.1"/>
</dbReference>
<evidence type="ECO:0000256" key="7">
    <source>
        <dbReference type="RuleBase" id="RU003954"/>
    </source>
</evidence>
<evidence type="ECO:0000256" key="8">
    <source>
        <dbReference type="RuleBase" id="RU004479"/>
    </source>
</evidence>
<proteinExistence type="inferred from homology"/>
<dbReference type="InterPro" id="IPR001106">
    <property type="entry name" value="Aromatic_Lyase"/>
</dbReference>
<dbReference type="PROSITE" id="PS00488">
    <property type="entry name" value="PAL_HISTIDASE"/>
    <property type="match status" value="1"/>
</dbReference>
<comment type="caution">
    <text evidence="10">The sequence shown here is derived from an EMBL/GenBank/DDBJ whole genome shotgun (WGS) entry which is preliminary data.</text>
</comment>
<name>A0ABT6TYH3_9GAMM</name>
<dbReference type="NCBIfam" id="NF006871">
    <property type="entry name" value="PRK09367.1"/>
    <property type="match status" value="1"/>
</dbReference>
<dbReference type="EMBL" id="JAKUMG010000002">
    <property type="protein sequence ID" value="MDI4668667.1"/>
    <property type="molecule type" value="Genomic_DNA"/>
</dbReference>
<evidence type="ECO:0000256" key="5">
    <source>
        <dbReference type="ARBA" id="ARBA00049269"/>
    </source>
</evidence>
<evidence type="ECO:0000313" key="10">
    <source>
        <dbReference type="EMBL" id="MDI4668667.1"/>
    </source>
</evidence>
<dbReference type="InterPro" id="IPR024083">
    <property type="entry name" value="Fumarase/histidase_N"/>
</dbReference>
<dbReference type="CDD" id="cd00332">
    <property type="entry name" value="PAL-HAL"/>
    <property type="match status" value="1"/>
</dbReference>
<dbReference type="Gene3D" id="1.10.275.10">
    <property type="entry name" value="Fumarase/aspartase (N-terminal domain)"/>
    <property type="match status" value="1"/>
</dbReference>
<comment type="similarity">
    <text evidence="7">Belongs to the PAL/histidase family.</text>
</comment>
<evidence type="ECO:0000256" key="4">
    <source>
        <dbReference type="ARBA" id="ARBA00023239"/>
    </source>
</evidence>
<evidence type="ECO:0000313" key="11">
    <source>
        <dbReference type="Proteomes" id="UP001156974"/>
    </source>
</evidence>
<reference evidence="10 11" key="1">
    <citation type="submission" date="2022-02" db="EMBL/GenBank/DDBJ databases">
        <title>Genome analysis of Beneficial Microorganisms for Coral consortium from Pocillopora damicornis.</title>
        <authorList>
            <person name="Rosado P.M."/>
            <person name="Cardoso P.M."/>
            <person name="Rosado J.G."/>
            <person name="Schultz J."/>
            <person name="Rocha U."/>
            <person name="Costa T.K."/>
            <person name="Peixoto R.S."/>
        </authorList>
    </citation>
    <scope>NUCLEOTIDE SEQUENCE [LARGE SCALE GENOMIC DNA]</scope>
    <source>
        <strain evidence="10 11">BMC5</strain>
    </source>
</reference>
<dbReference type="InterPro" id="IPR008948">
    <property type="entry name" value="L-Aspartase-like"/>
</dbReference>
<comment type="catalytic activity">
    <reaction evidence="5 8">
        <text>L-histidine = trans-urocanate + NH4(+)</text>
        <dbReference type="Rhea" id="RHEA:21232"/>
        <dbReference type="ChEBI" id="CHEBI:17771"/>
        <dbReference type="ChEBI" id="CHEBI:28938"/>
        <dbReference type="ChEBI" id="CHEBI:57595"/>
        <dbReference type="EC" id="4.3.1.3"/>
    </reaction>
</comment>
<dbReference type="InterPro" id="IPR022313">
    <property type="entry name" value="Phe/His_NH3-lyase_AS"/>
</dbReference>
<dbReference type="GO" id="GO:0004397">
    <property type="term" value="F:histidine ammonia-lyase activity"/>
    <property type="evidence" value="ECO:0007669"/>
    <property type="project" value="UniProtKB-EC"/>
</dbReference>
<comment type="subcellular location">
    <subcellularLocation>
        <location evidence="9">Cytoplasm</location>
    </subcellularLocation>
</comment>
<evidence type="ECO:0000256" key="6">
    <source>
        <dbReference type="NCBIfam" id="TIGR01225"/>
    </source>
</evidence>
<dbReference type="PANTHER" id="PTHR10362">
    <property type="entry name" value="HISTIDINE AMMONIA-LYASE"/>
    <property type="match status" value="1"/>
</dbReference>
<dbReference type="EC" id="4.3.1.3" evidence="2 6"/>
<accession>A0ABT6TYH3</accession>
<dbReference type="InterPro" id="IPR005921">
    <property type="entry name" value="HutH"/>
</dbReference>
<dbReference type="Pfam" id="PF00221">
    <property type="entry name" value="Lyase_aromatic"/>
    <property type="match status" value="1"/>
</dbReference>
<keyword evidence="4 7" id="KW-0456">Lyase</keyword>